<proteinExistence type="predicted"/>
<dbReference type="EMBL" id="JAOYFB010000002">
    <property type="protein sequence ID" value="KAK4006885.1"/>
    <property type="molecule type" value="Genomic_DNA"/>
</dbReference>
<sequence>MLSWREAENVRFFDGSAHAAQHKSRRPTPSGVILYNVIRTFTINAASQVKIYLAIT</sequence>
<keyword evidence="2" id="KW-1185">Reference proteome</keyword>
<evidence type="ECO:0000313" key="1">
    <source>
        <dbReference type="EMBL" id="KAK4006885.1"/>
    </source>
</evidence>
<gene>
    <name evidence="1" type="ORF">OUZ56_012040</name>
</gene>
<reference evidence="1 2" key="1">
    <citation type="journal article" date="2023" name="Nucleic Acids Res.">
        <title>The hologenome of Daphnia magna reveals possible DNA methylation and microbiome-mediated evolution of the host genome.</title>
        <authorList>
            <person name="Chaturvedi A."/>
            <person name="Li X."/>
            <person name="Dhandapani V."/>
            <person name="Marshall H."/>
            <person name="Kissane S."/>
            <person name="Cuenca-Cambronero M."/>
            <person name="Asole G."/>
            <person name="Calvet F."/>
            <person name="Ruiz-Romero M."/>
            <person name="Marangio P."/>
            <person name="Guigo R."/>
            <person name="Rago D."/>
            <person name="Mirbahai L."/>
            <person name="Eastwood N."/>
            <person name="Colbourne J.K."/>
            <person name="Zhou J."/>
            <person name="Mallon E."/>
            <person name="Orsini L."/>
        </authorList>
    </citation>
    <scope>NUCLEOTIDE SEQUENCE [LARGE SCALE GENOMIC DNA]</scope>
    <source>
        <strain evidence="1">LRV0_1</strain>
    </source>
</reference>
<name>A0ABQ9Z1V3_9CRUS</name>
<accession>A0ABQ9Z1V3</accession>
<organism evidence="1 2">
    <name type="scientific">Daphnia magna</name>
    <dbReference type="NCBI Taxonomy" id="35525"/>
    <lineage>
        <taxon>Eukaryota</taxon>
        <taxon>Metazoa</taxon>
        <taxon>Ecdysozoa</taxon>
        <taxon>Arthropoda</taxon>
        <taxon>Crustacea</taxon>
        <taxon>Branchiopoda</taxon>
        <taxon>Diplostraca</taxon>
        <taxon>Cladocera</taxon>
        <taxon>Anomopoda</taxon>
        <taxon>Daphniidae</taxon>
        <taxon>Daphnia</taxon>
    </lineage>
</organism>
<comment type="caution">
    <text evidence="1">The sequence shown here is derived from an EMBL/GenBank/DDBJ whole genome shotgun (WGS) entry which is preliminary data.</text>
</comment>
<evidence type="ECO:0000313" key="2">
    <source>
        <dbReference type="Proteomes" id="UP001234178"/>
    </source>
</evidence>
<dbReference type="Proteomes" id="UP001234178">
    <property type="component" value="Unassembled WGS sequence"/>
</dbReference>
<protein>
    <submittedName>
        <fullName evidence="1">Uncharacterized protein</fullName>
    </submittedName>
</protein>